<comment type="caution">
    <text evidence="1">The sequence shown here is derived from an EMBL/GenBank/DDBJ whole genome shotgun (WGS) entry which is preliminary data.</text>
</comment>
<organism evidence="1 2">
    <name type="scientific">Nocardia pulmonis</name>
    <dbReference type="NCBI Taxonomy" id="2951408"/>
    <lineage>
        <taxon>Bacteria</taxon>
        <taxon>Bacillati</taxon>
        <taxon>Actinomycetota</taxon>
        <taxon>Actinomycetes</taxon>
        <taxon>Mycobacteriales</taxon>
        <taxon>Nocardiaceae</taxon>
        <taxon>Nocardia</taxon>
    </lineage>
</organism>
<dbReference type="RefSeq" id="WP_251912881.1">
    <property type="nucleotide sequence ID" value="NZ_JAMRXG010000006.1"/>
</dbReference>
<reference evidence="1" key="1">
    <citation type="submission" date="2022-06" db="EMBL/GenBank/DDBJ databases">
        <title>Novel species in genus nocardia.</title>
        <authorList>
            <person name="Li F."/>
        </authorList>
    </citation>
    <scope>NUCLEOTIDE SEQUENCE</scope>
    <source>
        <strain evidence="1">CDC141</strain>
    </source>
</reference>
<evidence type="ECO:0000313" key="1">
    <source>
        <dbReference type="EMBL" id="MCM6774966.1"/>
    </source>
</evidence>
<dbReference type="Proteomes" id="UP001139157">
    <property type="component" value="Unassembled WGS sequence"/>
</dbReference>
<dbReference type="Gene3D" id="2.60.120.40">
    <property type="match status" value="1"/>
</dbReference>
<keyword evidence="2" id="KW-1185">Reference proteome</keyword>
<name>A0A9X2E7C4_9NOCA</name>
<gene>
    <name evidence="1" type="ORF">NDR86_15935</name>
</gene>
<dbReference type="SUPFAM" id="SSF49842">
    <property type="entry name" value="TNF-like"/>
    <property type="match status" value="1"/>
</dbReference>
<sequence length="224" mass="24372">MTGTTEKKTPPRSDQEWARDIQQRVDNVEHPTSLRAGDWVLSTQEGTGSLIASHVDGGSVVLAKKPESTEDPDKVADSGLPFVKLVRNLLQSAAANTVTPISWNAVVHQTGDWNITAPASTIIIPTDGIYLVLFRLMWETNGQTTTKAIVTVDGTAVMTQEFNPHNTETWWQSEYTSDTFPFNAGQVLTCQAYSGGTTRNFGPSSPDPNSVTSLSLIRLPVEVK</sequence>
<evidence type="ECO:0000313" key="2">
    <source>
        <dbReference type="Proteomes" id="UP001139157"/>
    </source>
</evidence>
<dbReference type="EMBL" id="JAMRXG010000006">
    <property type="protein sequence ID" value="MCM6774966.1"/>
    <property type="molecule type" value="Genomic_DNA"/>
</dbReference>
<accession>A0A9X2E7C4</accession>
<dbReference type="InterPro" id="IPR008983">
    <property type="entry name" value="Tumour_necrosis_fac-like_dom"/>
</dbReference>
<proteinExistence type="predicted"/>
<protein>
    <submittedName>
        <fullName evidence="1">Uncharacterized protein</fullName>
    </submittedName>
</protein>
<dbReference type="AlphaFoldDB" id="A0A9X2E7C4"/>